<protein>
    <submittedName>
        <fullName evidence="1">Uncharacterized protein</fullName>
    </submittedName>
</protein>
<accession>A0AC61L2B8</accession>
<comment type="caution">
    <text evidence="1">The sequence shown here is derived from an EMBL/GenBank/DDBJ whole genome shotgun (WGS) entry which is preliminary data.</text>
</comment>
<reference evidence="1" key="1">
    <citation type="submission" date="2018-01" db="EMBL/GenBank/DDBJ databases">
        <authorList>
            <person name="Krukenberg V."/>
        </authorList>
    </citation>
    <scope>NUCLEOTIDE SEQUENCE</scope>
    <source>
        <strain evidence="1">E20ANME2</strain>
    </source>
</reference>
<name>A0AC61L2B8_9EURY</name>
<sequence>MHPHIQTLIEIIKTTVKQDIISIILFGSAATGHLKKESDIDILTIVKEYNEPVCKEYWKRIKKSSYRAIGIPVDLIFAEEEALDNITSSFYLDVIADGKVIYGKDVLDRNIFKRHNISPITTGGVRIGWRISA</sequence>
<evidence type="ECO:0000313" key="1">
    <source>
        <dbReference type="EMBL" id="PXF60474.1"/>
    </source>
</evidence>
<dbReference type="Proteomes" id="UP000248329">
    <property type="component" value="Unassembled WGS sequence"/>
</dbReference>
<proteinExistence type="predicted"/>
<dbReference type="EMBL" id="PQXF01000016">
    <property type="protein sequence ID" value="PXF60474.1"/>
    <property type="molecule type" value="Genomic_DNA"/>
</dbReference>
<gene>
    <name evidence="1" type="ORF">C4B59_09380</name>
</gene>
<organism evidence="1 2">
    <name type="scientific">Candidatus Methanogaster sp</name>
    <dbReference type="NCBI Taxonomy" id="3386292"/>
    <lineage>
        <taxon>Archaea</taxon>
        <taxon>Methanobacteriati</taxon>
        <taxon>Methanobacteriota</taxon>
        <taxon>Stenosarchaea group</taxon>
        <taxon>Methanomicrobia</taxon>
        <taxon>Methanosarcinales</taxon>
        <taxon>ANME-2 cluster</taxon>
        <taxon>Candidatus Methanogasteraceae</taxon>
        <taxon>Candidatus Methanogaster</taxon>
    </lineage>
</organism>
<evidence type="ECO:0000313" key="2">
    <source>
        <dbReference type="Proteomes" id="UP000248329"/>
    </source>
</evidence>